<feature type="compositionally biased region" description="Basic and acidic residues" evidence="1">
    <location>
        <begin position="170"/>
        <end position="181"/>
    </location>
</feature>
<evidence type="ECO:0000256" key="1">
    <source>
        <dbReference type="SAM" id="MobiDB-lite"/>
    </source>
</evidence>
<evidence type="ECO:0000313" key="2">
    <source>
        <dbReference type="WBParaSite" id="GPUH_0002338601-mRNA-1"/>
    </source>
</evidence>
<accession>A0A183EQW5</accession>
<organism evidence="2">
    <name type="scientific">Gongylonema pulchrum</name>
    <dbReference type="NCBI Taxonomy" id="637853"/>
    <lineage>
        <taxon>Eukaryota</taxon>
        <taxon>Metazoa</taxon>
        <taxon>Ecdysozoa</taxon>
        <taxon>Nematoda</taxon>
        <taxon>Chromadorea</taxon>
        <taxon>Rhabditida</taxon>
        <taxon>Spirurina</taxon>
        <taxon>Spiruromorpha</taxon>
        <taxon>Spiruroidea</taxon>
        <taxon>Gongylonematidae</taxon>
        <taxon>Gongylonema</taxon>
    </lineage>
</organism>
<dbReference type="AlphaFoldDB" id="A0A183EQW5"/>
<name>A0A183EQW5_9BILA</name>
<feature type="region of interest" description="Disordered" evidence="1">
    <location>
        <begin position="169"/>
        <end position="346"/>
    </location>
</feature>
<reference evidence="2" key="1">
    <citation type="submission" date="2016-06" db="UniProtKB">
        <authorList>
            <consortium name="WormBaseParasite"/>
        </authorList>
    </citation>
    <scope>IDENTIFICATION</scope>
</reference>
<dbReference type="WBParaSite" id="GPUH_0002338601-mRNA-1">
    <property type="protein sequence ID" value="GPUH_0002338601-mRNA-1"/>
    <property type="gene ID" value="GPUH_0002338601"/>
</dbReference>
<sequence length="346" mass="38567">LCNFQFVWCFKVPAKAAQERPRNGPAAADPAISAVAESLTAVATALASPEIIATVVQKGLADELFASADLKAKIKEVYAEEIQKMLAKKSEKHMTVEAEKRQTCGGEIRLHSPLLFVNMLRLWFCSGQYRDERLRNDTPCIAESTGYARDSRPAEQMRNEEKSVLFFKYSDSEHRTGREDGSQSAAKITGGPYGKDDSKYYSGPPYQEYGEEHHYKRRPATPCDAAPPTNYERDRYGPPQDHYSGRPQERYDDGRLSGNYSNSCGQYGGPPPDRYSSPPANYGSCSDPLTDRYGGPPDQHSGPRTNYSNSYGPAKNANESRPPPNFLNRSFDGPRNFGGPYQGRRY</sequence>
<feature type="compositionally biased region" description="Basic and acidic residues" evidence="1">
    <location>
        <begin position="243"/>
        <end position="255"/>
    </location>
</feature>
<proteinExistence type="predicted"/>
<feature type="compositionally biased region" description="Polar residues" evidence="1">
    <location>
        <begin position="302"/>
        <end position="311"/>
    </location>
</feature>
<protein>
    <submittedName>
        <fullName evidence="2">SUGP2 protein</fullName>
    </submittedName>
</protein>